<evidence type="ECO:0000313" key="2">
    <source>
        <dbReference type="EMBL" id="GGN55428.1"/>
    </source>
</evidence>
<gene>
    <name evidence="2" type="ORF">GCM10011349_32070</name>
</gene>
<reference evidence="3" key="1">
    <citation type="journal article" date="2019" name="Int. J. Syst. Evol. Microbiol.">
        <title>The Global Catalogue of Microorganisms (GCM) 10K type strain sequencing project: providing services to taxonomists for standard genome sequencing and annotation.</title>
        <authorList>
            <consortium name="The Broad Institute Genomics Platform"/>
            <consortium name="The Broad Institute Genome Sequencing Center for Infectious Disease"/>
            <person name="Wu L."/>
            <person name="Ma J."/>
        </authorList>
    </citation>
    <scope>NUCLEOTIDE SEQUENCE [LARGE SCALE GENOMIC DNA]</scope>
    <source>
        <strain evidence="3">CGMCC 1.6784</strain>
    </source>
</reference>
<dbReference type="Pfam" id="PF05309">
    <property type="entry name" value="TraE"/>
    <property type="match status" value="1"/>
</dbReference>
<keyword evidence="1" id="KW-0472">Membrane</keyword>
<protein>
    <recommendedName>
        <fullName evidence="4">Conjugal transfer protein TraE</fullName>
    </recommendedName>
</protein>
<name>A0ABQ2JVH1_9SPHN</name>
<organism evidence="2 3">
    <name type="scientific">Novosphingobium indicum</name>
    <dbReference type="NCBI Taxonomy" id="462949"/>
    <lineage>
        <taxon>Bacteria</taxon>
        <taxon>Pseudomonadati</taxon>
        <taxon>Pseudomonadota</taxon>
        <taxon>Alphaproteobacteria</taxon>
        <taxon>Sphingomonadales</taxon>
        <taxon>Sphingomonadaceae</taxon>
        <taxon>Novosphingobium</taxon>
    </lineage>
</organism>
<accession>A0ABQ2JVH1</accession>
<evidence type="ECO:0008006" key="4">
    <source>
        <dbReference type="Google" id="ProtNLM"/>
    </source>
</evidence>
<keyword evidence="1" id="KW-0812">Transmembrane</keyword>
<evidence type="ECO:0000256" key="1">
    <source>
        <dbReference type="SAM" id="Phobius"/>
    </source>
</evidence>
<sequence>MDLAFAHEQSQRALKQRNLLAIACLVLLLSCFALLTFASRRDREVILQPVVPKEMAISSAGVSADYLEAVTRDAALLTLNRSPETLQYWMDSILKITAPEARGPLKAELAKIVEEQQGSQVTQFVTIDWIRVDPEALTSEVGGVLHTVVAARDVRSENRVFRFTWKYEGLSLKLLGFGVVLKKDETE</sequence>
<comment type="caution">
    <text evidence="2">The sequence shown here is derived from an EMBL/GenBank/DDBJ whole genome shotgun (WGS) entry which is preliminary data.</text>
</comment>
<keyword evidence="3" id="KW-1185">Reference proteome</keyword>
<evidence type="ECO:0000313" key="3">
    <source>
        <dbReference type="Proteomes" id="UP000605099"/>
    </source>
</evidence>
<feature type="transmembrane region" description="Helical" evidence="1">
    <location>
        <begin position="20"/>
        <end position="38"/>
    </location>
</feature>
<dbReference type="InterPro" id="IPR007973">
    <property type="entry name" value="Pilus_assembly_TraE"/>
</dbReference>
<dbReference type="EMBL" id="BMLK01000016">
    <property type="protein sequence ID" value="GGN55428.1"/>
    <property type="molecule type" value="Genomic_DNA"/>
</dbReference>
<keyword evidence="1" id="KW-1133">Transmembrane helix</keyword>
<dbReference type="Proteomes" id="UP000605099">
    <property type="component" value="Unassembled WGS sequence"/>
</dbReference>
<dbReference type="RefSeq" id="WP_098108359.1">
    <property type="nucleotide sequence ID" value="NZ_BMLK01000016.1"/>
</dbReference>
<proteinExistence type="predicted"/>